<keyword evidence="3" id="KW-1185">Reference proteome</keyword>
<dbReference type="PANTHER" id="PTHR37332:SF1">
    <property type="entry name" value="ELMO DOMAIN-CONTAINING PROTEIN"/>
    <property type="match status" value="1"/>
</dbReference>
<protein>
    <submittedName>
        <fullName evidence="2">Uncharacterized protein</fullName>
    </submittedName>
</protein>
<sequence length="476" mass="51171">MSTTPSQPSGLFARAFRTKGNQTPTAKYTTSPPQTAESPPPVPQFPIASPPPPRRHRKSSSRHSISSSVTELGSTLRRSASLRTTSPRSSGSTSSHRKTPSTATLATTLSLSPEKAPASNASRPALSISTFSRGKQKSAENVKALDSLAVGLGGGQPYSKSPLSAVDQPKTPFGMAVPLRYPASQKQLQQQQQTFAQSYGSLGPPAPIQIGPAGNGSNNPSVVFQHIHEMASKRISTLDYLRKAHEGRIYWFNTLLFSKPDLARLSYFSPPKLARRATNYLLLGFSLPTILDLHPHSPSDYLRALNALLIEFESYQSIHPPDGATPSSLSRGRIPQMFRKATHVGVGSSKGRRSSAATDMGFPALDHSISNASTPPDSTTSSSLPITTGDDLLPNETYTHLLTPSLPFDPDFFETFATLCDVLIDAYTKMMSLVSGPESCSPVVGDLFAKADARVRKIILAGVVREFEDASRVGQR</sequence>
<evidence type="ECO:0000313" key="3">
    <source>
        <dbReference type="Proteomes" id="UP000799750"/>
    </source>
</evidence>
<feature type="compositionally biased region" description="Low complexity" evidence="1">
    <location>
        <begin position="81"/>
        <end position="113"/>
    </location>
</feature>
<gene>
    <name evidence="2" type="ORF">BU16DRAFT_585458</name>
</gene>
<dbReference type="EMBL" id="MU004196">
    <property type="protein sequence ID" value="KAF2491226.1"/>
    <property type="molecule type" value="Genomic_DNA"/>
</dbReference>
<dbReference type="OrthoDB" id="14339at2759"/>
<organism evidence="2 3">
    <name type="scientific">Lophium mytilinum</name>
    <dbReference type="NCBI Taxonomy" id="390894"/>
    <lineage>
        <taxon>Eukaryota</taxon>
        <taxon>Fungi</taxon>
        <taxon>Dikarya</taxon>
        <taxon>Ascomycota</taxon>
        <taxon>Pezizomycotina</taxon>
        <taxon>Dothideomycetes</taxon>
        <taxon>Pleosporomycetidae</taxon>
        <taxon>Mytilinidiales</taxon>
        <taxon>Mytilinidiaceae</taxon>
        <taxon>Lophium</taxon>
    </lineage>
</organism>
<proteinExistence type="predicted"/>
<dbReference type="AlphaFoldDB" id="A0A6A6QGS1"/>
<dbReference type="Proteomes" id="UP000799750">
    <property type="component" value="Unassembled WGS sequence"/>
</dbReference>
<feature type="non-terminal residue" evidence="2">
    <location>
        <position position="476"/>
    </location>
</feature>
<feature type="compositionally biased region" description="Polar residues" evidence="1">
    <location>
        <begin position="19"/>
        <end position="37"/>
    </location>
</feature>
<accession>A0A6A6QGS1</accession>
<feature type="compositionally biased region" description="Polar residues" evidence="1">
    <location>
        <begin position="119"/>
        <end position="133"/>
    </location>
</feature>
<feature type="region of interest" description="Disordered" evidence="1">
    <location>
        <begin position="1"/>
        <end position="139"/>
    </location>
</feature>
<name>A0A6A6QGS1_9PEZI</name>
<dbReference type="PANTHER" id="PTHR37332">
    <property type="entry name" value="EXPRESSED PROTEIN"/>
    <property type="match status" value="1"/>
</dbReference>
<feature type="compositionally biased region" description="Polar residues" evidence="1">
    <location>
        <begin position="69"/>
        <end position="78"/>
    </location>
</feature>
<feature type="compositionally biased region" description="Pro residues" evidence="1">
    <location>
        <begin position="38"/>
        <end position="52"/>
    </location>
</feature>
<evidence type="ECO:0000256" key="1">
    <source>
        <dbReference type="SAM" id="MobiDB-lite"/>
    </source>
</evidence>
<evidence type="ECO:0000313" key="2">
    <source>
        <dbReference type="EMBL" id="KAF2491226.1"/>
    </source>
</evidence>
<reference evidence="2" key="1">
    <citation type="journal article" date="2020" name="Stud. Mycol.">
        <title>101 Dothideomycetes genomes: a test case for predicting lifestyles and emergence of pathogens.</title>
        <authorList>
            <person name="Haridas S."/>
            <person name="Albert R."/>
            <person name="Binder M."/>
            <person name="Bloem J."/>
            <person name="Labutti K."/>
            <person name="Salamov A."/>
            <person name="Andreopoulos B."/>
            <person name="Baker S."/>
            <person name="Barry K."/>
            <person name="Bills G."/>
            <person name="Bluhm B."/>
            <person name="Cannon C."/>
            <person name="Castanera R."/>
            <person name="Culley D."/>
            <person name="Daum C."/>
            <person name="Ezra D."/>
            <person name="Gonzalez J."/>
            <person name="Henrissat B."/>
            <person name="Kuo A."/>
            <person name="Liang C."/>
            <person name="Lipzen A."/>
            <person name="Lutzoni F."/>
            <person name="Magnuson J."/>
            <person name="Mondo S."/>
            <person name="Nolan M."/>
            <person name="Ohm R."/>
            <person name="Pangilinan J."/>
            <person name="Park H.-J."/>
            <person name="Ramirez L."/>
            <person name="Alfaro M."/>
            <person name="Sun H."/>
            <person name="Tritt A."/>
            <person name="Yoshinaga Y."/>
            <person name="Zwiers L.-H."/>
            <person name="Turgeon B."/>
            <person name="Goodwin S."/>
            <person name="Spatafora J."/>
            <person name="Crous P."/>
            <person name="Grigoriev I."/>
        </authorList>
    </citation>
    <scope>NUCLEOTIDE SEQUENCE</scope>
    <source>
        <strain evidence="2">CBS 269.34</strain>
    </source>
</reference>